<keyword evidence="2" id="KW-0378">Hydrolase</keyword>
<dbReference type="FunFam" id="3.10.20.370:FF:000001">
    <property type="entry name" value="Retrovirus-related Pol polyprotein from transposon 17.6-like protein"/>
    <property type="match status" value="1"/>
</dbReference>
<evidence type="ECO:0000256" key="4">
    <source>
        <dbReference type="ARBA" id="ARBA00023268"/>
    </source>
</evidence>
<name>A0A0K0FX82_STRVS</name>
<dbReference type="SUPFAM" id="SSF56672">
    <property type="entry name" value="DNA/RNA polymerases"/>
    <property type="match status" value="1"/>
</dbReference>
<evidence type="ECO:0000256" key="2">
    <source>
        <dbReference type="ARBA" id="ARBA00022759"/>
    </source>
</evidence>
<proteinExistence type="predicted"/>
<dbReference type="InterPro" id="IPR050951">
    <property type="entry name" value="Retrovirus_Pol_polyprotein"/>
</dbReference>
<keyword evidence="4" id="KW-0511">Multifunctional enzyme</keyword>
<dbReference type="InterPro" id="IPR043128">
    <property type="entry name" value="Rev_trsase/Diguanyl_cyclase"/>
</dbReference>
<organism evidence="6 7">
    <name type="scientific">Strongyloides venezuelensis</name>
    <name type="common">Threadworm</name>
    <dbReference type="NCBI Taxonomy" id="75913"/>
    <lineage>
        <taxon>Eukaryota</taxon>
        <taxon>Metazoa</taxon>
        <taxon>Ecdysozoa</taxon>
        <taxon>Nematoda</taxon>
        <taxon>Chromadorea</taxon>
        <taxon>Rhabditida</taxon>
        <taxon>Tylenchina</taxon>
        <taxon>Panagrolaimomorpha</taxon>
        <taxon>Strongyloidoidea</taxon>
        <taxon>Strongyloididae</taxon>
        <taxon>Strongyloides</taxon>
    </lineage>
</organism>
<evidence type="ECO:0000256" key="3">
    <source>
        <dbReference type="ARBA" id="ARBA00022918"/>
    </source>
</evidence>
<evidence type="ECO:0000313" key="6">
    <source>
        <dbReference type="Proteomes" id="UP000035680"/>
    </source>
</evidence>
<dbReference type="PANTHER" id="PTHR37984:SF5">
    <property type="entry name" value="PROTEIN NYNRIN-LIKE"/>
    <property type="match status" value="1"/>
</dbReference>
<dbReference type="Gene3D" id="3.30.70.270">
    <property type="match status" value="2"/>
</dbReference>
<evidence type="ECO:0000256" key="1">
    <source>
        <dbReference type="ARBA" id="ARBA00022722"/>
    </source>
</evidence>
<dbReference type="AlphaFoldDB" id="A0A0K0FX82"/>
<keyword evidence="3" id="KW-0808">Transferase</keyword>
<keyword evidence="1" id="KW-0540">Nuclease</keyword>
<keyword evidence="6" id="KW-1185">Reference proteome</keyword>
<dbReference type="Proteomes" id="UP000035680">
    <property type="component" value="Unassembled WGS sequence"/>
</dbReference>
<dbReference type="InterPro" id="IPR043502">
    <property type="entry name" value="DNA/RNA_pol_sf"/>
</dbReference>
<evidence type="ECO:0000313" key="7">
    <source>
        <dbReference type="WBParaSite" id="SVE_1705400.1"/>
    </source>
</evidence>
<keyword evidence="2" id="KW-0255">Endonuclease</keyword>
<dbReference type="InterPro" id="IPR000477">
    <property type="entry name" value="RT_dom"/>
</dbReference>
<protein>
    <submittedName>
        <fullName evidence="7">Reverse transcriptase domain-containing protein</fullName>
    </submittedName>
</protein>
<keyword evidence="3" id="KW-0695">RNA-directed DNA polymerase</keyword>
<evidence type="ECO:0000259" key="5">
    <source>
        <dbReference type="PROSITE" id="PS50878"/>
    </source>
</evidence>
<feature type="domain" description="Reverse transcriptase" evidence="5">
    <location>
        <begin position="1"/>
        <end position="56"/>
    </location>
</feature>
<dbReference type="GO" id="GO:0004519">
    <property type="term" value="F:endonuclease activity"/>
    <property type="evidence" value="ECO:0007669"/>
    <property type="project" value="UniProtKB-KW"/>
</dbReference>
<dbReference type="GO" id="GO:0003964">
    <property type="term" value="F:RNA-directed DNA polymerase activity"/>
    <property type="evidence" value="ECO:0007669"/>
    <property type="project" value="UniProtKB-KW"/>
</dbReference>
<reference evidence="6" key="1">
    <citation type="submission" date="2014-07" db="EMBL/GenBank/DDBJ databases">
        <authorList>
            <person name="Martin A.A"/>
            <person name="De Silva N."/>
        </authorList>
    </citation>
    <scope>NUCLEOTIDE SEQUENCE</scope>
</reference>
<dbReference type="PROSITE" id="PS50878">
    <property type="entry name" value="RT_POL"/>
    <property type="match status" value="1"/>
</dbReference>
<dbReference type="Pfam" id="PF17919">
    <property type="entry name" value="RT_RNaseH_2"/>
    <property type="match status" value="1"/>
</dbReference>
<sequence length="242" mass="27886">MVSCYLDDIIIAGISKHDLIQRLNMVFQKLNEMGLVVNAKKLEILKEKVVFLDHLINKEGRKPNPDKIQGIIAMKRSQSQAEVHTFIGKCMHYANYIKNATLKAKPLYELIKKGTVFEWSNVHEKCFQDLKRELMEITMLSHYDGTQLLVLATDASEYGAGAVLLMRDEKKKERPLAHASKTFSKKQRNWSQLDKEAAAIIFGVIKFSDFLLFKRFVLQTDSKPLTYIYHEKANLPITVIKR</sequence>
<dbReference type="STRING" id="75913.A0A0K0FX82"/>
<dbReference type="Pfam" id="PF00078">
    <property type="entry name" value="RVT_1"/>
    <property type="match status" value="1"/>
</dbReference>
<dbReference type="InterPro" id="IPR041577">
    <property type="entry name" value="RT_RNaseH_2"/>
</dbReference>
<reference evidence="7" key="2">
    <citation type="submission" date="2015-08" db="UniProtKB">
        <authorList>
            <consortium name="WormBaseParasite"/>
        </authorList>
    </citation>
    <scope>IDENTIFICATION</scope>
</reference>
<dbReference type="WBParaSite" id="SVE_1705400.1">
    <property type="protein sequence ID" value="SVE_1705400.1"/>
    <property type="gene ID" value="SVE_1705400"/>
</dbReference>
<keyword evidence="3" id="KW-0548">Nucleotidyltransferase</keyword>
<dbReference type="PANTHER" id="PTHR37984">
    <property type="entry name" value="PROTEIN CBG26694"/>
    <property type="match status" value="1"/>
</dbReference>
<accession>A0A0K0FX82</accession>